<dbReference type="Proteomes" id="UP001176941">
    <property type="component" value="Chromosome 24"/>
</dbReference>
<evidence type="ECO:0000256" key="1">
    <source>
        <dbReference type="SAM" id="MobiDB-lite"/>
    </source>
</evidence>
<proteinExistence type="predicted"/>
<evidence type="ECO:0000313" key="2">
    <source>
        <dbReference type="EMBL" id="CAI9165571.1"/>
    </source>
</evidence>
<reference evidence="2" key="1">
    <citation type="submission" date="2023-04" db="EMBL/GenBank/DDBJ databases">
        <authorList>
            <consortium name="ELIXIR-Norway"/>
        </authorList>
    </citation>
    <scope>NUCLEOTIDE SEQUENCE [LARGE SCALE GENOMIC DNA]</scope>
</reference>
<protein>
    <submittedName>
        <fullName evidence="2">Uncharacterized protein</fullName>
    </submittedName>
</protein>
<keyword evidence="3" id="KW-1185">Reference proteome</keyword>
<organism evidence="2 3">
    <name type="scientific">Rangifer tarandus platyrhynchus</name>
    <name type="common">Svalbard reindeer</name>
    <dbReference type="NCBI Taxonomy" id="3082113"/>
    <lineage>
        <taxon>Eukaryota</taxon>
        <taxon>Metazoa</taxon>
        <taxon>Chordata</taxon>
        <taxon>Craniata</taxon>
        <taxon>Vertebrata</taxon>
        <taxon>Euteleostomi</taxon>
        <taxon>Mammalia</taxon>
        <taxon>Eutheria</taxon>
        <taxon>Laurasiatheria</taxon>
        <taxon>Artiodactyla</taxon>
        <taxon>Ruminantia</taxon>
        <taxon>Pecora</taxon>
        <taxon>Cervidae</taxon>
        <taxon>Odocoileinae</taxon>
        <taxon>Rangifer</taxon>
    </lineage>
</organism>
<feature type="region of interest" description="Disordered" evidence="1">
    <location>
        <begin position="1"/>
        <end position="25"/>
    </location>
</feature>
<evidence type="ECO:0000313" key="3">
    <source>
        <dbReference type="Proteomes" id="UP001176941"/>
    </source>
</evidence>
<sequence length="83" mass="9151">MACLSLGSAGTSERQESQPTCSARSGAHEFECRRAVLVTQEPTQARPLLAEHRLPRFVATVSQVPFCTRFALITLLKPHPCRT</sequence>
<accession>A0ABN8Z098</accession>
<name>A0ABN8Z098_RANTA</name>
<gene>
    <name evidence="2" type="ORF">MRATA1EN1_LOCUS14533</name>
</gene>
<dbReference type="EMBL" id="OX459960">
    <property type="protein sequence ID" value="CAI9165571.1"/>
    <property type="molecule type" value="Genomic_DNA"/>
</dbReference>
<feature type="compositionally biased region" description="Polar residues" evidence="1">
    <location>
        <begin position="8"/>
        <end position="23"/>
    </location>
</feature>